<evidence type="ECO:0000256" key="4">
    <source>
        <dbReference type="PROSITE-ProRule" id="PRU00335"/>
    </source>
</evidence>
<dbReference type="PRINTS" id="PR00455">
    <property type="entry name" value="HTHTETR"/>
</dbReference>
<protein>
    <submittedName>
        <fullName evidence="6">TetR family transcriptional regulator</fullName>
    </submittedName>
</protein>
<feature type="domain" description="HTH tetR-type" evidence="5">
    <location>
        <begin position="13"/>
        <end position="73"/>
    </location>
</feature>
<keyword evidence="1" id="KW-0805">Transcription regulation</keyword>
<reference evidence="6 7" key="1">
    <citation type="submission" date="2015-10" db="EMBL/GenBank/DDBJ databases">
        <title>Genome sequencing and analysis of members of genus Stenotrophomonas.</title>
        <authorList>
            <person name="Patil P.P."/>
            <person name="Midha S."/>
            <person name="Patil P.B."/>
        </authorList>
    </citation>
    <scope>NUCLEOTIDE SEQUENCE [LARGE SCALE GENOMIC DNA]</scope>
    <source>
        <strain evidence="6 7">JCM 16536</strain>
    </source>
</reference>
<dbReference type="PANTHER" id="PTHR47506">
    <property type="entry name" value="TRANSCRIPTIONAL REGULATORY PROTEIN"/>
    <property type="match status" value="1"/>
</dbReference>
<keyword evidence="7" id="KW-1185">Reference proteome</keyword>
<dbReference type="Pfam" id="PF00440">
    <property type="entry name" value="TetR_N"/>
    <property type="match status" value="1"/>
</dbReference>
<evidence type="ECO:0000256" key="2">
    <source>
        <dbReference type="ARBA" id="ARBA00023125"/>
    </source>
</evidence>
<dbReference type="PROSITE" id="PS50977">
    <property type="entry name" value="HTH_TETR_2"/>
    <property type="match status" value="1"/>
</dbReference>
<feature type="DNA-binding region" description="H-T-H motif" evidence="4">
    <location>
        <begin position="36"/>
        <end position="55"/>
    </location>
</feature>
<proteinExistence type="predicted"/>
<evidence type="ECO:0000313" key="6">
    <source>
        <dbReference type="EMBL" id="KRG46333.1"/>
    </source>
</evidence>
<evidence type="ECO:0000313" key="7">
    <source>
        <dbReference type="Proteomes" id="UP000051802"/>
    </source>
</evidence>
<dbReference type="AlphaFoldDB" id="A0A0R0AM52"/>
<keyword evidence="2 4" id="KW-0238">DNA-binding</keyword>
<keyword evidence="3" id="KW-0804">Transcription</keyword>
<comment type="caution">
    <text evidence="6">The sequence shown here is derived from an EMBL/GenBank/DDBJ whole genome shotgun (WGS) entry which is preliminary data.</text>
</comment>
<dbReference type="OrthoDB" id="9809772at2"/>
<evidence type="ECO:0000259" key="5">
    <source>
        <dbReference type="PROSITE" id="PS50977"/>
    </source>
</evidence>
<dbReference type="SUPFAM" id="SSF48498">
    <property type="entry name" value="Tetracyclin repressor-like, C-terminal domain"/>
    <property type="match status" value="1"/>
</dbReference>
<dbReference type="EMBL" id="LLXU01000056">
    <property type="protein sequence ID" value="KRG46333.1"/>
    <property type="molecule type" value="Genomic_DNA"/>
</dbReference>
<gene>
    <name evidence="6" type="ORF">ARC20_05620</name>
</gene>
<dbReference type="PANTHER" id="PTHR47506:SF1">
    <property type="entry name" value="HTH-TYPE TRANSCRIPTIONAL REGULATOR YJDC"/>
    <property type="match status" value="1"/>
</dbReference>
<accession>A0A0R0AM52</accession>
<dbReference type="Pfam" id="PF16925">
    <property type="entry name" value="TetR_C_13"/>
    <property type="match status" value="1"/>
</dbReference>
<dbReference type="STRING" id="676599.ARC20_05620"/>
<dbReference type="Proteomes" id="UP000051802">
    <property type="component" value="Unassembled WGS sequence"/>
</dbReference>
<organism evidence="6 7">
    <name type="scientific">Stenotrophomonas panacihumi</name>
    <dbReference type="NCBI Taxonomy" id="676599"/>
    <lineage>
        <taxon>Bacteria</taxon>
        <taxon>Pseudomonadati</taxon>
        <taxon>Pseudomonadota</taxon>
        <taxon>Gammaproteobacteria</taxon>
        <taxon>Lysobacterales</taxon>
        <taxon>Lysobacteraceae</taxon>
        <taxon>Stenotrophomonas</taxon>
    </lineage>
</organism>
<dbReference type="SUPFAM" id="SSF46689">
    <property type="entry name" value="Homeodomain-like"/>
    <property type="match status" value="1"/>
</dbReference>
<dbReference type="InterPro" id="IPR001647">
    <property type="entry name" value="HTH_TetR"/>
</dbReference>
<dbReference type="RefSeq" id="WP_057645007.1">
    <property type="nucleotide sequence ID" value="NZ_LLXU01000056.1"/>
</dbReference>
<evidence type="ECO:0000256" key="1">
    <source>
        <dbReference type="ARBA" id="ARBA00023015"/>
    </source>
</evidence>
<name>A0A0R0AM52_9GAMM</name>
<sequence>MTESLADTLPALSPKAEEIVRRTTEFLAVGGYNGFSYADIAAAVGISKPSVHHHFASKAVLVQSVVARYRADAARGMAALSANVPDPFARLEGYARYWADCITSGQHPICICALMAGELSALPEEVAQEVRGHFADLSAWLRSVIEDGVAHGVMAIADPPESEARTFMATVHGAMLAARAFGEPTMFPTIAGTALHRLKCETI</sequence>
<evidence type="ECO:0000256" key="3">
    <source>
        <dbReference type="ARBA" id="ARBA00023163"/>
    </source>
</evidence>
<dbReference type="InterPro" id="IPR009057">
    <property type="entry name" value="Homeodomain-like_sf"/>
</dbReference>
<dbReference type="Gene3D" id="1.10.357.10">
    <property type="entry name" value="Tetracycline Repressor, domain 2"/>
    <property type="match status" value="1"/>
</dbReference>
<dbReference type="InterPro" id="IPR011075">
    <property type="entry name" value="TetR_C"/>
</dbReference>
<dbReference type="InterPro" id="IPR036271">
    <property type="entry name" value="Tet_transcr_reg_TetR-rel_C_sf"/>
</dbReference>
<dbReference type="GO" id="GO:0003677">
    <property type="term" value="F:DNA binding"/>
    <property type="evidence" value="ECO:0007669"/>
    <property type="project" value="UniProtKB-UniRule"/>
</dbReference>